<dbReference type="AlphaFoldDB" id="A0A917QFU9"/>
<dbReference type="RefSeq" id="WP_188914801.1">
    <property type="nucleotide sequence ID" value="NZ_BMMF01000012.1"/>
</dbReference>
<gene>
    <name evidence="1" type="ORF">GCM10011322_37610</name>
</gene>
<accession>A0A917QFU9</accession>
<evidence type="ECO:0000313" key="2">
    <source>
        <dbReference type="Proteomes" id="UP000600449"/>
    </source>
</evidence>
<reference evidence="1 2" key="1">
    <citation type="journal article" date="2014" name="Int. J. Syst. Evol. Microbiol.">
        <title>Complete genome sequence of Corynebacterium casei LMG S-19264T (=DSM 44701T), isolated from a smear-ripened cheese.</title>
        <authorList>
            <consortium name="US DOE Joint Genome Institute (JGI-PGF)"/>
            <person name="Walter F."/>
            <person name="Albersmeier A."/>
            <person name="Kalinowski J."/>
            <person name="Ruckert C."/>
        </authorList>
    </citation>
    <scope>NUCLEOTIDE SEQUENCE [LARGE SCALE GENOMIC DNA]</scope>
    <source>
        <strain evidence="1 2">CGMCC 1.9161</strain>
    </source>
</reference>
<keyword evidence="1" id="KW-0808">Transferase</keyword>
<dbReference type="GO" id="GO:0016757">
    <property type="term" value="F:glycosyltransferase activity"/>
    <property type="evidence" value="ECO:0007669"/>
    <property type="project" value="UniProtKB-ARBA"/>
</dbReference>
<evidence type="ECO:0000313" key="1">
    <source>
        <dbReference type="EMBL" id="GGK47031.1"/>
    </source>
</evidence>
<dbReference type="Gene3D" id="3.40.50.2000">
    <property type="entry name" value="Glycogen Phosphorylase B"/>
    <property type="match status" value="2"/>
</dbReference>
<dbReference type="SUPFAM" id="SSF53756">
    <property type="entry name" value="UDP-Glycosyltransferase/glycogen phosphorylase"/>
    <property type="match status" value="1"/>
</dbReference>
<organism evidence="1 2">
    <name type="scientific">Salinarimonas ramus</name>
    <dbReference type="NCBI Taxonomy" id="690164"/>
    <lineage>
        <taxon>Bacteria</taxon>
        <taxon>Pseudomonadati</taxon>
        <taxon>Pseudomonadota</taxon>
        <taxon>Alphaproteobacteria</taxon>
        <taxon>Hyphomicrobiales</taxon>
        <taxon>Salinarimonadaceae</taxon>
        <taxon>Salinarimonas</taxon>
    </lineage>
</organism>
<sequence length="362" mass="38940">MLYFHRLASAGGAERMLCRLAEALVSYGAGVDVVSWDDAAANSFHALPSGVTWHRLGYTPGLRDKARRARELTGLLRRMRADVLVGFVMSADRTVYAACRMAGVALIVAERNAPSMYRFRHGMVGRAMIHASLHLADAVVVQFASFVKHYPPTLRRRMRVIGNPVDVAARVPARPSCDGRHILLFCGRLDPLQKRPQIALDAFARIAHEFPDWDLRIVGGGPAAATLREAAAKHGLSSRVRIDGARSDLADVFAQADLFVLPSAFEGFPNVLAEAMAAGLPAIAFESCAGAADLLALGGGWLVGDADPVRDLAETLRTAMLSPSERAARGARARQGMKALAATDAFAPWADLVRQVVDGRRG</sequence>
<dbReference type="Proteomes" id="UP000600449">
    <property type="component" value="Unassembled WGS sequence"/>
</dbReference>
<dbReference type="PANTHER" id="PTHR12526">
    <property type="entry name" value="GLYCOSYLTRANSFERASE"/>
    <property type="match status" value="1"/>
</dbReference>
<keyword evidence="2" id="KW-1185">Reference proteome</keyword>
<comment type="caution">
    <text evidence="1">The sequence shown here is derived from an EMBL/GenBank/DDBJ whole genome shotgun (WGS) entry which is preliminary data.</text>
</comment>
<protein>
    <submittedName>
        <fullName evidence="1">Glycosyl transferase family 1</fullName>
    </submittedName>
</protein>
<proteinExistence type="predicted"/>
<dbReference type="Pfam" id="PF13692">
    <property type="entry name" value="Glyco_trans_1_4"/>
    <property type="match status" value="1"/>
</dbReference>
<dbReference type="PANTHER" id="PTHR12526:SF636">
    <property type="entry name" value="BLL3647 PROTEIN"/>
    <property type="match status" value="1"/>
</dbReference>
<dbReference type="EMBL" id="BMMF01000012">
    <property type="protein sequence ID" value="GGK47031.1"/>
    <property type="molecule type" value="Genomic_DNA"/>
</dbReference>
<name>A0A917QFU9_9HYPH</name>